<dbReference type="Gene3D" id="3.40.50.1110">
    <property type="entry name" value="SGNH hydrolase"/>
    <property type="match status" value="1"/>
</dbReference>
<dbReference type="RefSeq" id="WP_109617437.1">
    <property type="nucleotide sequence ID" value="NZ_QGDO01000002.1"/>
</dbReference>
<evidence type="ECO:0000313" key="4">
    <source>
        <dbReference type="Proteomes" id="UP000245535"/>
    </source>
</evidence>
<organism evidence="3 4">
    <name type="scientific">Sediminitomix flava</name>
    <dbReference type="NCBI Taxonomy" id="379075"/>
    <lineage>
        <taxon>Bacteria</taxon>
        <taxon>Pseudomonadati</taxon>
        <taxon>Bacteroidota</taxon>
        <taxon>Cytophagia</taxon>
        <taxon>Cytophagales</taxon>
        <taxon>Flammeovirgaceae</taxon>
        <taxon>Sediminitomix</taxon>
    </lineage>
</organism>
<evidence type="ECO:0000256" key="1">
    <source>
        <dbReference type="SAM" id="Phobius"/>
    </source>
</evidence>
<protein>
    <submittedName>
        <fullName evidence="3">GDSL-like lipase/acylhydrolase family protein</fullName>
    </submittedName>
</protein>
<keyword evidence="3" id="KW-0378">Hydrolase</keyword>
<accession>A0A316A0G3</accession>
<dbReference type="InterPro" id="IPR036514">
    <property type="entry name" value="SGNH_hydro_sf"/>
</dbReference>
<name>A0A316A0G3_SEDFL</name>
<reference evidence="3 4" key="1">
    <citation type="submission" date="2018-03" db="EMBL/GenBank/DDBJ databases">
        <title>Genomic Encyclopedia of Archaeal and Bacterial Type Strains, Phase II (KMG-II): from individual species to whole genera.</title>
        <authorList>
            <person name="Goeker M."/>
        </authorList>
    </citation>
    <scope>NUCLEOTIDE SEQUENCE [LARGE SCALE GENOMIC DNA]</scope>
    <source>
        <strain evidence="3 4">DSM 28229</strain>
    </source>
</reference>
<dbReference type="Gene3D" id="2.60.120.1360">
    <property type="match status" value="1"/>
</dbReference>
<dbReference type="GO" id="GO:0016788">
    <property type="term" value="F:hydrolase activity, acting on ester bonds"/>
    <property type="evidence" value="ECO:0007669"/>
    <property type="project" value="UniProtKB-ARBA"/>
</dbReference>
<dbReference type="EMBL" id="QGDO01000002">
    <property type="protein sequence ID" value="PWJ43137.1"/>
    <property type="molecule type" value="Genomic_DNA"/>
</dbReference>
<sequence length="485" mass="55282">MLNNSPLRILLLLVYVGLMVGAVLIVSPGEIPLGGELSLRIPTTKDVLPKEWLEEENFQKAQETQLASQEDLEVDSVAAEASAKTTEVKKPVKKKLKVSWKPGSIALEYPANNKEALANFFNALQKVEEKGSHIRVMHFGDSQLEGDRMTERLRRRFQNQFGGHGIGYIPMIERRNIRTSVAQEYSRNWKRKSVLKKDSTDHNFYGMNGAYYYFNESDKDENASASFVSTGYTTKREKQIDRFRLFYKNPEEPLYIYYTLNEGEENILRVPPSTDLQATTLPINGGFDRVDLFLESKGQPEFYGISMDGTSGISVDNMAIRGSSGVEFTKLNKAFFKEQMDELDTKLIIFQFGVNVVPQERESYAFYERLLTHQLQYLKSIAPDCDIVVVGVSDMAKKIGTEIQTYPSIDLVRAAQRKAAKRAGCVYWDLYLAMGGENSIRDWAEMEPALANKDFIHFTRTGANKVGDLLFDELMREYKKFKEQK</sequence>
<evidence type="ECO:0000313" key="3">
    <source>
        <dbReference type="EMBL" id="PWJ43137.1"/>
    </source>
</evidence>
<evidence type="ECO:0000259" key="2">
    <source>
        <dbReference type="Pfam" id="PF13472"/>
    </source>
</evidence>
<dbReference type="OrthoDB" id="9810515at2"/>
<dbReference type="Pfam" id="PF13472">
    <property type="entry name" value="Lipase_GDSL_2"/>
    <property type="match status" value="1"/>
</dbReference>
<dbReference type="SUPFAM" id="SSF52266">
    <property type="entry name" value="SGNH hydrolase"/>
    <property type="match status" value="1"/>
</dbReference>
<dbReference type="InterPro" id="IPR013830">
    <property type="entry name" value="SGNH_hydro"/>
</dbReference>
<feature type="domain" description="SGNH hydrolase-type esterase" evidence="2">
    <location>
        <begin position="315"/>
        <end position="462"/>
    </location>
</feature>
<keyword evidence="1" id="KW-1133">Transmembrane helix</keyword>
<keyword evidence="4" id="KW-1185">Reference proteome</keyword>
<gene>
    <name evidence="3" type="ORF">BC781_102686</name>
</gene>
<dbReference type="AlphaFoldDB" id="A0A316A0G3"/>
<keyword evidence="1" id="KW-0812">Transmembrane</keyword>
<keyword evidence="1" id="KW-0472">Membrane</keyword>
<comment type="caution">
    <text evidence="3">The sequence shown here is derived from an EMBL/GenBank/DDBJ whole genome shotgun (WGS) entry which is preliminary data.</text>
</comment>
<dbReference type="Proteomes" id="UP000245535">
    <property type="component" value="Unassembled WGS sequence"/>
</dbReference>
<proteinExistence type="predicted"/>
<feature type="transmembrane region" description="Helical" evidence="1">
    <location>
        <begin position="7"/>
        <end position="26"/>
    </location>
</feature>